<keyword evidence="7 13" id="KW-0418">Kinase</keyword>
<dbReference type="PRINTS" id="PR00344">
    <property type="entry name" value="BCTRLSENSOR"/>
</dbReference>
<keyword evidence="6" id="KW-0812">Transmembrane</keyword>
<evidence type="ECO:0000256" key="10">
    <source>
        <dbReference type="ARBA" id="ARBA00023136"/>
    </source>
</evidence>
<evidence type="ECO:0000256" key="4">
    <source>
        <dbReference type="ARBA" id="ARBA00022553"/>
    </source>
</evidence>
<sequence>MKAPPSIRTRLAWGAFLVLLAFLAIAGWAVQQAYADSLRAQRFARLQTTVYVLMAGAELDDAGRLVMPPSLAEPRLSLPGSGLYASISNLDSGETWRSASTVGTNPPFQRNQATGQWQFDTVNAAQAPSEGTATSGRAFLAATYAVKWAVNDQVAHLVLSVLEDKAEFDQEMTAFQRTLWSWLGATGLLLLLTQTLLLRWGLAPLRHMAREIQDIETGAKTKVEGSYPSELAGLSHNLNLLIDQQQVRQTRYKQALDDLAHSLKTPLAAMRASLAQPEELPATVAQQVGRMDDIVRHQLGRAGASGANRFAPYLVLAPVLNRIGDTLAKVYVDKDLTFELACPPDLAWRLDEGDAFEMLGNVLDNAAKWARHQVGARIWLDEQGLHIRVTDDGPGFADPQAKLARGVRMDESVAGHGIGLSVVNDLVTSYLGALKMSHVPSGGAQVDIVLPNA</sequence>
<accession>A0A1W9KNZ5</accession>
<dbReference type="InterPro" id="IPR003661">
    <property type="entry name" value="HisK_dim/P_dom"/>
</dbReference>
<comment type="caution">
    <text evidence="13">The sequence shown here is derived from an EMBL/GenBank/DDBJ whole genome shotgun (WGS) entry which is preliminary data.</text>
</comment>
<gene>
    <name evidence="13" type="ORF">BWK72_20145</name>
</gene>
<evidence type="ECO:0000256" key="8">
    <source>
        <dbReference type="ARBA" id="ARBA00022989"/>
    </source>
</evidence>
<evidence type="ECO:0000256" key="7">
    <source>
        <dbReference type="ARBA" id="ARBA00022777"/>
    </source>
</evidence>
<evidence type="ECO:0000256" key="5">
    <source>
        <dbReference type="ARBA" id="ARBA00022679"/>
    </source>
</evidence>
<organism evidence="13 14">
    <name type="scientific">Rhodoferax ferrireducens</name>
    <dbReference type="NCBI Taxonomy" id="192843"/>
    <lineage>
        <taxon>Bacteria</taxon>
        <taxon>Pseudomonadati</taxon>
        <taxon>Pseudomonadota</taxon>
        <taxon>Betaproteobacteria</taxon>
        <taxon>Burkholderiales</taxon>
        <taxon>Comamonadaceae</taxon>
        <taxon>Rhodoferax</taxon>
    </lineage>
</organism>
<name>A0A1W9KNZ5_9BURK</name>
<comment type="subcellular location">
    <subcellularLocation>
        <location evidence="2">Membrane</location>
    </subcellularLocation>
</comment>
<dbReference type="PROSITE" id="PS50885">
    <property type="entry name" value="HAMP"/>
    <property type="match status" value="1"/>
</dbReference>
<dbReference type="AlphaFoldDB" id="A0A1W9KNZ5"/>
<dbReference type="InterPro" id="IPR050428">
    <property type="entry name" value="TCS_sensor_his_kinase"/>
</dbReference>
<dbReference type="GO" id="GO:0000155">
    <property type="term" value="F:phosphorelay sensor kinase activity"/>
    <property type="evidence" value="ECO:0007669"/>
    <property type="project" value="InterPro"/>
</dbReference>
<evidence type="ECO:0000256" key="3">
    <source>
        <dbReference type="ARBA" id="ARBA00012438"/>
    </source>
</evidence>
<keyword evidence="10" id="KW-0472">Membrane</keyword>
<evidence type="ECO:0000256" key="1">
    <source>
        <dbReference type="ARBA" id="ARBA00000085"/>
    </source>
</evidence>
<protein>
    <recommendedName>
        <fullName evidence="3">histidine kinase</fullName>
        <ecNumber evidence="3">2.7.13.3</ecNumber>
    </recommendedName>
</protein>
<keyword evidence="8" id="KW-1133">Transmembrane helix</keyword>
<dbReference type="EC" id="2.7.13.3" evidence="3"/>
<dbReference type="Proteomes" id="UP000192505">
    <property type="component" value="Unassembled WGS sequence"/>
</dbReference>
<dbReference type="Gene3D" id="3.30.565.10">
    <property type="entry name" value="Histidine kinase-like ATPase, C-terminal domain"/>
    <property type="match status" value="1"/>
</dbReference>
<dbReference type="SUPFAM" id="SSF55874">
    <property type="entry name" value="ATPase domain of HSP90 chaperone/DNA topoisomerase II/histidine kinase"/>
    <property type="match status" value="1"/>
</dbReference>
<evidence type="ECO:0000259" key="11">
    <source>
        <dbReference type="PROSITE" id="PS50109"/>
    </source>
</evidence>
<evidence type="ECO:0000313" key="13">
    <source>
        <dbReference type="EMBL" id="OQW85863.1"/>
    </source>
</evidence>
<dbReference type="CDD" id="cd00082">
    <property type="entry name" value="HisKA"/>
    <property type="match status" value="1"/>
</dbReference>
<keyword evidence="5" id="KW-0808">Transferase</keyword>
<evidence type="ECO:0000256" key="2">
    <source>
        <dbReference type="ARBA" id="ARBA00004370"/>
    </source>
</evidence>
<proteinExistence type="predicted"/>
<evidence type="ECO:0000313" key="14">
    <source>
        <dbReference type="Proteomes" id="UP000192505"/>
    </source>
</evidence>
<dbReference type="EMBL" id="MTEI01000031">
    <property type="protein sequence ID" value="OQW85863.1"/>
    <property type="molecule type" value="Genomic_DNA"/>
</dbReference>
<dbReference type="InterPro" id="IPR004358">
    <property type="entry name" value="Sig_transdc_His_kin-like_C"/>
</dbReference>
<comment type="catalytic activity">
    <reaction evidence="1">
        <text>ATP + protein L-histidine = ADP + protein N-phospho-L-histidine.</text>
        <dbReference type="EC" id="2.7.13.3"/>
    </reaction>
</comment>
<keyword evidence="4" id="KW-0597">Phosphoprotein</keyword>
<dbReference type="Gene3D" id="1.10.287.130">
    <property type="match status" value="1"/>
</dbReference>
<feature type="domain" description="Histidine kinase" evidence="11">
    <location>
        <begin position="258"/>
        <end position="453"/>
    </location>
</feature>
<dbReference type="InterPro" id="IPR036890">
    <property type="entry name" value="HATPase_C_sf"/>
</dbReference>
<dbReference type="InterPro" id="IPR003594">
    <property type="entry name" value="HATPase_dom"/>
</dbReference>
<dbReference type="InterPro" id="IPR005467">
    <property type="entry name" value="His_kinase_dom"/>
</dbReference>
<dbReference type="PROSITE" id="PS50109">
    <property type="entry name" value="HIS_KIN"/>
    <property type="match status" value="1"/>
</dbReference>
<dbReference type="PANTHER" id="PTHR45436">
    <property type="entry name" value="SENSOR HISTIDINE KINASE YKOH"/>
    <property type="match status" value="1"/>
</dbReference>
<dbReference type="Pfam" id="PF02518">
    <property type="entry name" value="HATPase_c"/>
    <property type="match status" value="1"/>
</dbReference>
<evidence type="ECO:0000256" key="9">
    <source>
        <dbReference type="ARBA" id="ARBA00023012"/>
    </source>
</evidence>
<evidence type="ECO:0000256" key="6">
    <source>
        <dbReference type="ARBA" id="ARBA00022692"/>
    </source>
</evidence>
<evidence type="ECO:0000259" key="12">
    <source>
        <dbReference type="PROSITE" id="PS50885"/>
    </source>
</evidence>
<dbReference type="PANTHER" id="PTHR45436:SF5">
    <property type="entry name" value="SENSOR HISTIDINE KINASE TRCS"/>
    <property type="match status" value="1"/>
</dbReference>
<reference evidence="13 14" key="1">
    <citation type="submission" date="2017-01" db="EMBL/GenBank/DDBJ databases">
        <title>Novel large sulfur bacteria in the metagenomes of groundwater-fed chemosynthetic microbial mats in the Lake Huron basin.</title>
        <authorList>
            <person name="Sharrar A.M."/>
            <person name="Flood B.E."/>
            <person name="Bailey J.V."/>
            <person name="Jones D.S."/>
            <person name="Biddanda B."/>
            <person name="Ruberg S.A."/>
            <person name="Marcus D.N."/>
            <person name="Dick G.J."/>
        </authorList>
    </citation>
    <scope>NUCLEOTIDE SEQUENCE [LARGE SCALE GENOMIC DNA]</scope>
    <source>
        <strain evidence="13">A7</strain>
    </source>
</reference>
<keyword evidence="9" id="KW-0902">Two-component regulatory system</keyword>
<dbReference type="SMART" id="SM00387">
    <property type="entry name" value="HATPase_c"/>
    <property type="match status" value="1"/>
</dbReference>
<feature type="domain" description="HAMP" evidence="12">
    <location>
        <begin position="199"/>
        <end position="250"/>
    </location>
</feature>
<dbReference type="GO" id="GO:0005886">
    <property type="term" value="C:plasma membrane"/>
    <property type="evidence" value="ECO:0007669"/>
    <property type="project" value="TreeGrafter"/>
</dbReference>
<dbReference type="InterPro" id="IPR003660">
    <property type="entry name" value="HAMP_dom"/>
</dbReference>